<dbReference type="Proteomes" id="UP000320762">
    <property type="component" value="Unassembled WGS sequence"/>
</dbReference>
<dbReference type="SUPFAM" id="SSF56112">
    <property type="entry name" value="Protein kinase-like (PK-like)"/>
    <property type="match status" value="1"/>
</dbReference>
<comment type="caution">
    <text evidence="2">The sequence shown here is derived from an EMBL/GenBank/DDBJ whole genome shotgun (WGS) entry which is preliminary data.</text>
</comment>
<dbReference type="PANTHER" id="PTHR21310">
    <property type="entry name" value="AMINOGLYCOSIDE PHOSPHOTRANSFERASE-RELATED-RELATED"/>
    <property type="match status" value="1"/>
</dbReference>
<dbReference type="InterPro" id="IPR002575">
    <property type="entry name" value="Aminoglycoside_PTrfase"/>
</dbReference>
<keyword evidence="2" id="KW-0418">Kinase</keyword>
<evidence type="ECO:0000313" key="2">
    <source>
        <dbReference type="EMBL" id="TRM69833.1"/>
    </source>
</evidence>
<dbReference type="EMBL" id="VDMD01000001">
    <property type="protein sequence ID" value="TRM69833.1"/>
    <property type="molecule type" value="Genomic_DNA"/>
</dbReference>
<dbReference type="GO" id="GO:0016301">
    <property type="term" value="F:kinase activity"/>
    <property type="evidence" value="ECO:0007669"/>
    <property type="project" value="UniProtKB-KW"/>
</dbReference>
<gene>
    <name evidence="2" type="ORF">BD626DRAFT_422282</name>
</gene>
<sequence length="286" mass="32308">MIPPPSSVPCPPIGSTSSNWRKTLLGCVHEWVLKPVSYCYSWLLCIPSEPHIYPLPFHLILKSHEHLREEEGLAMNLARAMGVPAPRCISFGIYGSSRSILMTRFPGRVLDKMDDGHVDWSLIKTDLAHILARMRSYANPFGQRICDVTGSAVCGPMIPNGELPACDNERAFQRALRQRFRIGNEHDAGTAVAAYRFFALPEHAIVFSHGDLKRHNIMVGEDGHVLGIFDWEAAGWLPEYWEVSVTAVMPEDRWGRLMEEIFANAYENEVEGHRAVFLLIEDTLRE</sequence>
<name>A0A550CYH2_9AGAR</name>
<dbReference type="Pfam" id="PF01636">
    <property type="entry name" value="APH"/>
    <property type="match status" value="1"/>
</dbReference>
<dbReference type="STRING" id="97359.A0A550CYH2"/>
<proteinExistence type="predicted"/>
<dbReference type="Gene3D" id="3.90.1200.10">
    <property type="match status" value="1"/>
</dbReference>
<dbReference type="AlphaFoldDB" id="A0A550CYH2"/>
<dbReference type="OrthoDB" id="2906425at2759"/>
<accession>A0A550CYH2</accession>
<reference evidence="2 3" key="1">
    <citation type="journal article" date="2019" name="New Phytol.">
        <title>Comparative genomics reveals unique wood-decay strategies and fruiting body development in the Schizophyllaceae.</title>
        <authorList>
            <person name="Almasi E."/>
            <person name="Sahu N."/>
            <person name="Krizsan K."/>
            <person name="Balint B."/>
            <person name="Kovacs G.M."/>
            <person name="Kiss B."/>
            <person name="Cseklye J."/>
            <person name="Drula E."/>
            <person name="Henrissat B."/>
            <person name="Nagy I."/>
            <person name="Chovatia M."/>
            <person name="Adam C."/>
            <person name="LaButti K."/>
            <person name="Lipzen A."/>
            <person name="Riley R."/>
            <person name="Grigoriev I.V."/>
            <person name="Nagy L.G."/>
        </authorList>
    </citation>
    <scope>NUCLEOTIDE SEQUENCE [LARGE SCALE GENOMIC DNA]</scope>
    <source>
        <strain evidence="2 3">NL-1724</strain>
    </source>
</reference>
<feature type="domain" description="Aminoglycoside phosphotransferase" evidence="1">
    <location>
        <begin position="62"/>
        <end position="264"/>
    </location>
</feature>
<dbReference type="InterPro" id="IPR051678">
    <property type="entry name" value="AGP_Transferase"/>
</dbReference>
<dbReference type="InterPro" id="IPR011009">
    <property type="entry name" value="Kinase-like_dom_sf"/>
</dbReference>
<keyword evidence="3" id="KW-1185">Reference proteome</keyword>
<keyword evidence="2" id="KW-0808">Transferase</keyword>
<evidence type="ECO:0000313" key="3">
    <source>
        <dbReference type="Proteomes" id="UP000320762"/>
    </source>
</evidence>
<evidence type="ECO:0000259" key="1">
    <source>
        <dbReference type="Pfam" id="PF01636"/>
    </source>
</evidence>
<dbReference type="PANTHER" id="PTHR21310:SF55">
    <property type="entry name" value="AMINOGLYCOSIDE PHOSPHOTRANSFERASE DOMAIN-CONTAINING PROTEIN"/>
    <property type="match status" value="1"/>
</dbReference>
<organism evidence="2 3">
    <name type="scientific">Schizophyllum amplum</name>
    <dbReference type="NCBI Taxonomy" id="97359"/>
    <lineage>
        <taxon>Eukaryota</taxon>
        <taxon>Fungi</taxon>
        <taxon>Dikarya</taxon>
        <taxon>Basidiomycota</taxon>
        <taxon>Agaricomycotina</taxon>
        <taxon>Agaricomycetes</taxon>
        <taxon>Agaricomycetidae</taxon>
        <taxon>Agaricales</taxon>
        <taxon>Schizophyllaceae</taxon>
        <taxon>Schizophyllum</taxon>
    </lineage>
</organism>
<protein>
    <submittedName>
        <fullName evidence="2">Kinase-like domain-containing protein</fullName>
    </submittedName>
</protein>